<keyword evidence="7" id="KW-0449">Lipoprotein</keyword>
<protein>
    <submittedName>
        <fullName evidence="7">Lipoprotein releasing system ATP-binding protein LolD</fullName>
    </submittedName>
</protein>
<dbReference type="Pfam" id="PF00005">
    <property type="entry name" value="ABC_tran"/>
    <property type="match status" value="1"/>
</dbReference>
<dbReference type="KEGG" id="ttf:THTE_3245"/>
<dbReference type="SMART" id="SM00382">
    <property type="entry name" value="AAA"/>
    <property type="match status" value="1"/>
</dbReference>
<dbReference type="RefSeq" id="WP_237260140.1">
    <property type="nucleotide sequence ID" value="NZ_CP018477.1"/>
</dbReference>
<evidence type="ECO:0000259" key="6">
    <source>
        <dbReference type="PROSITE" id="PS50893"/>
    </source>
</evidence>
<dbReference type="InterPro" id="IPR003439">
    <property type="entry name" value="ABC_transporter-like_ATP-bd"/>
</dbReference>
<keyword evidence="3 7" id="KW-0067">ATP-binding</keyword>
<dbReference type="Proteomes" id="UP000215086">
    <property type="component" value="Chromosome"/>
</dbReference>
<dbReference type="CDD" id="cd03255">
    <property type="entry name" value="ABC_MJ0796_LolCDE_FtsE"/>
    <property type="match status" value="1"/>
</dbReference>
<evidence type="ECO:0000256" key="3">
    <source>
        <dbReference type="ARBA" id="ARBA00022840"/>
    </source>
</evidence>
<dbReference type="GO" id="GO:0005524">
    <property type="term" value="F:ATP binding"/>
    <property type="evidence" value="ECO:0007669"/>
    <property type="project" value="UniProtKB-KW"/>
</dbReference>
<evidence type="ECO:0000256" key="4">
    <source>
        <dbReference type="ARBA" id="ARBA00038388"/>
    </source>
</evidence>
<comment type="similarity">
    <text evidence="4">Belongs to the ABC transporter superfamily. Macrolide exporter (TC 3.A.1.122) family.</text>
</comment>
<dbReference type="PROSITE" id="PS00211">
    <property type="entry name" value="ABC_TRANSPORTER_1"/>
    <property type="match status" value="1"/>
</dbReference>
<dbReference type="AlphaFoldDB" id="A0A286RIQ2"/>
<name>A0A286RIQ2_9BACT</name>
<evidence type="ECO:0000256" key="1">
    <source>
        <dbReference type="ARBA" id="ARBA00022448"/>
    </source>
</evidence>
<dbReference type="Gene3D" id="3.40.50.300">
    <property type="entry name" value="P-loop containing nucleotide triphosphate hydrolases"/>
    <property type="match status" value="1"/>
</dbReference>
<evidence type="ECO:0000256" key="2">
    <source>
        <dbReference type="ARBA" id="ARBA00022741"/>
    </source>
</evidence>
<organism evidence="7 8">
    <name type="scientific">Thermogutta terrifontis</name>
    <dbReference type="NCBI Taxonomy" id="1331910"/>
    <lineage>
        <taxon>Bacteria</taxon>
        <taxon>Pseudomonadati</taxon>
        <taxon>Planctomycetota</taxon>
        <taxon>Planctomycetia</taxon>
        <taxon>Pirellulales</taxon>
        <taxon>Thermoguttaceae</taxon>
        <taxon>Thermogutta</taxon>
    </lineage>
</organism>
<feature type="region of interest" description="Disordered" evidence="5">
    <location>
        <begin position="1"/>
        <end position="32"/>
    </location>
</feature>
<dbReference type="SUPFAM" id="SSF52540">
    <property type="entry name" value="P-loop containing nucleoside triphosphate hydrolases"/>
    <property type="match status" value="1"/>
</dbReference>
<reference evidence="7 8" key="1">
    <citation type="journal article" name="Front. Microbiol.">
        <title>Sugar Metabolism of the First Thermophilic Planctomycete Thermogutta terrifontis: Comparative Genomic and Transcriptomic Approaches.</title>
        <authorList>
            <person name="Elcheninov A.G."/>
            <person name="Menzel P."/>
            <person name="Gudbergsdottir S.R."/>
            <person name="Slesarev A.I."/>
            <person name="Kadnikov V.V."/>
            <person name="Krogh A."/>
            <person name="Bonch-Osmolovskaya E.A."/>
            <person name="Peng X."/>
            <person name="Kublanov I.V."/>
        </authorList>
    </citation>
    <scope>NUCLEOTIDE SEQUENCE [LARGE SCALE GENOMIC DNA]</scope>
    <source>
        <strain evidence="7 8">R1</strain>
    </source>
</reference>
<dbReference type="InterPro" id="IPR015854">
    <property type="entry name" value="ABC_transpr_LolD-like"/>
</dbReference>
<dbReference type="InterPro" id="IPR027417">
    <property type="entry name" value="P-loop_NTPase"/>
</dbReference>
<keyword evidence="1" id="KW-0813">Transport</keyword>
<feature type="domain" description="ABC transporter" evidence="6">
    <location>
        <begin position="65"/>
        <end position="296"/>
    </location>
</feature>
<keyword evidence="2" id="KW-0547">Nucleotide-binding</keyword>
<dbReference type="GO" id="GO:0022857">
    <property type="term" value="F:transmembrane transporter activity"/>
    <property type="evidence" value="ECO:0007669"/>
    <property type="project" value="TreeGrafter"/>
</dbReference>
<dbReference type="PANTHER" id="PTHR24220">
    <property type="entry name" value="IMPORT ATP-BINDING PROTEIN"/>
    <property type="match status" value="1"/>
</dbReference>
<dbReference type="FunFam" id="3.40.50.300:FF:000032">
    <property type="entry name" value="Export ABC transporter ATP-binding protein"/>
    <property type="match status" value="1"/>
</dbReference>
<gene>
    <name evidence="7" type="ORF">THTE_3245</name>
</gene>
<sequence length="296" mass="32544">MSKTFSLFRTRQNPGLAVSPEGKSSASADGRMTLAGPHFVSPRGDSALHPSGEMSDSVSACPGILSACELTKTYRKAAVEIPVLKGVNLSVQAGEFLAIVGQSGSGKSTLLHLLGLLDRPDAGTISLEGQRIDNLAASARDRLRNRTFGMVFQFYHLLPELSTLENVMIPLMIGQSVWRYLRHRRENIRRAKEILELVGLSHRLKHRPRELSGGELQRAAIARALVNQPRILLADEPTGNLDPATGREILRLIQNLNRQVGLTIVMVTHDRTVAEMADRVVSLVDGRIMYQDFPRA</sequence>
<evidence type="ECO:0000256" key="5">
    <source>
        <dbReference type="SAM" id="MobiDB-lite"/>
    </source>
</evidence>
<proteinExistence type="inferred from homology"/>
<dbReference type="EMBL" id="CP018477">
    <property type="protein sequence ID" value="ASV75847.1"/>
    <property type="molecule type" value="Genomic_DNA"/>
</dbReference>
<dbReference type="PROSITE" id="PS50893">
    <property type="entry name" value="ABC_TRANSPORTER_2"/>
    <property type="match status" value="1"/>
</dbReference>
<accession>A0A286RIQ2</accession>
<evidence type="ECO:0000313" key="8">
    <source>
        <dbReference type="Proteomes" id="UP000215086"/>
    </source>
</evidence>
<dbReference type="InterPro" id="IPR003593">
    <property type="entry name" value="AAA+_ATPase"/>
</dbReference>
<dbReference type="InterPro" id="IPR017911">
    <property type="entry name" value="MacB-like_ATP-bd"/>
</dbReference>
<keyword evidence="8" id="KW-1185">Reference proteome</keyword>
<dbReference type="GO" id="GO:0098796">
    <property type="term" value="C:membrane protein complex"/>
    <property type="evidence" value="ECO:0007669"/>
    <property type="project" value="UniProtKB-ARBA"/>
</dbReference>
<evidence type="ECO:0000313" key="7">
    <source>
        <dbReference type="EMBL" id="ASV75847.1"/>
    </source>
</evidence>
<dbReference type="InterPro" id="IPR017871">
    <property type="entry name" value="ABC_transporter-like_CS"/>
</dbReference>
<dbReference type="GO" id="GO:0016887">
    <property type="term" value="F:ATP hydrolysis activity"/>
    <property type="evidence" value="ECO:0007669"/>
    <property type="project" value="InterPro"/>
</dbReference>
<feature type="compositionally biased region" description="Polar residues" evidence="5">
    <location>
        <begin position="1"/>
        <end position="13"/>
    </location>
</feature>
<dbReference type="GO" id="GO:0005886">
    <property type="term" value="C:plasma membrane"/>
    <property type="evidence" value="ECO:0007669"/>
    <property type="project" value="TreeGrafter"/>
</dbReference>
<dbReference type="PANTHER" id="PTHR24220:SF689">
    <property type="entry name" value="LIPOPROTEIN-RELEASING SYSTEM ATP-BINDING PROTEIN LOLD"/>
    <property type="match status" value="1"/>
</dbReference>